<reference evidence="6 7" key="1">
    <citation type="submission" date="2021-02" db="EMBL/GenBank/DDBJ databases">
        <authorList>
            <person name="Park J.-S."/>
        </authorList>
    </citation>
    <scope>NUCLEOTIDE SEQUENCE [LARGE SCALE GENOMIC DNA]</scope>
    <source>
        <strain evidence="6 7">188UL20-2</strain>
    </source>
</reference>
<dbReference type="PANTHER" id="PTHR30469">
    <property type="entry name" value="MULTIDRUG RESISTANCE PROTEIN MDTA"/>
    <property type="match status" value="1"/>
</dbReference>
<keyword evidence="3" id="KW-0813">Transport</keyword>
<comment type="subcellular location">
    <subcellularLocation>
        <location evidence="1">Cell envelope</location>
    </subcellularLocation>
</comment>
<dbReference type="Gene3D" id="2.40.30.170">
    <property type="match status" value="1"/>
</dbReference>
<keyword evidence="7" id="KW-1185">Reference proteome</keyword>
<dbReference type="PANTHER" id="PTHR30469:SF20">
    <property type="entry name" value="EFFLUX RND TRANSPORTER PERIPLASMIC ADAPTOR SUBUNIT"/>
    <property type="match status" value="1"/>
</dbReference>
<dbReference type="Gene3D" id="2.40.50.100">
    <property type="match status" value="1"/>
</dbReference>
<feature type="domain" description="Multidrug resistance protein MdtA-like barrel-sandwich hybrid" evidence="4">
    <location>
        <begin position="66"/>
        <end position="180"/>
    </location>
</feature>
<comment type="caution">
    <text evidence="6">The sequence shown here is derived from an EMBL/GenBank/DDBJ whole genome shotgun (WGS) entry which is preliminary data.</text>
</comment>
<dbReference type="Pfam" id="PF25917">
    <property type="entry name" value="BSH_RND"/>
    <property type="match status" value="1"/>
</dbReference>
<evidence type="ECO:0000259" key="4">
    <source>
        <dbReference type="Pfam" id="PF25917"/>
    </source>
</evidence>
<sequence>MNTKKTTLSLLVATAVMLSGCSKPGIEGEVDTPNVAVMQINADENTTSNYFPAIALAADLTAMSFRINGEIMELNAKDGQTVKKGDLLAKLDERDYLIEVENAQASYEVIDSQFTRSKPLVEKELLAQSQFDEIRAKRAIAKADLDLAKLRLSFTELVAPFDGIISRLDVDNFQTVAPGEFLFNLHKVDQVEVLVQIPDQLVISNMNPKSQVNAQVRTSTGNEYEASLKEYTSEPDPTTGTYTVTLTMPMPEDEIILDGMALDVTNNASASDFSMDGIVLLPVEAVVNPDGQSLTVGGSHVWVLNEDNTVTKQQVTLGDLHLSEIQITDGVNASDTVVIAGNAQLRDGMTVNPVEATTTLHIEDEVVSDE</sequence>
<proteinExistence type="inferred from homology"/>
<dbReference type="InterPro" id="IPR058625">
    <property type="entry name" value="MdtA-like_BSH"/>
</dbReference>
<name>A0ABS2HH77_9VIBR</name>
<dbReference type="InterPro" id="IPR006143">
    <property type="entry name" value="RND_pump_MFP"/>
</dbReference>
<feature type="domain" description="Multidrug resistance protein MdtA-like C-terminal permuted SH3" evidence="5">
    <location>
        <begin position="295"/>
        <end position="341"/>
    </location>
</feature>
<comment type="similarity">
    <text evidence="2">Belongs to the membrane fusion protein (MFP) (TC 8.A.1) family.</text>
</comment>
<dbReference type="EMBL" id="JAFEUM010000003">
    <property type="protein sequence ID" value="MBM7036895.1"/>
    <property type="molecule type" value="Genomic_DNA"/>
</dbReference>
<accession>A0ABS2HH77</accession>
<evidence type="ECO:0000313" key="7">
    <source>
        <dbReference type="Proteomes" id="UP000809621"/>
    </source>
</evidence>
<dbReference type="Proteomes" id="UP000809621">
    <property type="component" value="Unassembled WGS sequence"/>
</dbReference>
<organism evidence="6 7">
    <name type="scientific">Vibrio ulleungensis</name>
    <dbReference type="NCBI Taxonomy" id="2807619"/>
    <lineage>
        <taxon>Bacteria</taxon>
        <taxon>Pseudomonadati</taxon>
        <taxon>Pseudomonadota</taxon>
        <taxon>Gammaproteobacteria</taxon>
        <taxon>Vibrionales</taxon>
        <taxon>Vibrionaceae</taxon>
        <taxon>Vibrio</taxon>
    </lineage>
</organism>
<evidence type="ECO:0000256" key="3">
    <source>
        <dbReference type="ARBA" id="ARBA00022448"/>
    </source>
</evidence>
<evidence type="ECO:0000256" key="1">
    <source>
        <dbReference type="ARBA" id="ARBA00004196"/>
    </source>
</evidence>
<evidence type="ECO:0000313" key="6">
    <source>
        <dbReference type="EMBL" id="MBM7036895.1"/>
    </source>
</evidence>
<protein>
    <submittedName>
        <fullName evidence="6">Efflux RND transporter periplasmic adaptor subunit</fullName>
    </submittedName>
</protein>
<dbReference type="PROSITE" id="PS51257">
    <property type="entry name" value="PROKAR_LIPOPROTEIN"/>
    <property type="match status" value="1"/>
</dbReference>
<dbReference type="NCBIfam" id="TIGR01730">
    <property type="entry name" value="RND_mfp"/>
    <property type="match status" value="1"/>
</dbReference>
<dbReference type="SUPFAM" id="SSF111369">
    <property type="entry name" value="HlyD-like secretion proteins"/>
    <property type="match status" value="1"/>
</dbReference>
<evidence type="ECO:0000256" key="2">
    <source>
        <dbReference type="ARBA" id="ARBA00009477"/>
    </source>
</evidence>
<dbReference type="Gene3D" id="1.10.287.470">
    <property type="entry name" value="Helix hairpin bin"/>
    <property type="match status" value="1"/>
</dbReference>
<dbReference type="Gene3D" id="2.40.420.20">
    <property type="match status" value="1"/>
</dbReference>
<gene>
    <name evidence="6" type="ORF">JQC93_10825</name>
</gene>
<dbReference type="Pfam" id="PF25967">
    <property type="entry name" value="RND-MFP_C"/>
    <property type="match status" value="1"/>
</dbReference>
<evidence type="ECO:0000259" key="5">
    <source>
        <dbReference type="Pfam" id="PF25967"/>
    </source>
</evidence>
<dbReference type="InterPro" id="IPR058627">
    <property type="entry name" value="MdtA-like_C"/>
</dbReference>